<dbReference type="RefSeq" id="WP_115270107.1">
    <property type="nucleotide sequence ID" value="NZ_JBNPNB010000001.1"/>
</dbReference>
<keyword evidence="13" id="KW-0378">Hydrolase</keyword>
<dbReference type="Gene3D" id="1.20.120.220">
    <property type="entry name" value="ATP synthase, F0 complex, subunit A"/>
    <property type="match status" value="1"/>
</dbReference>
<keyword evidence="11" id="KW-1003">Cell membrane</keyword>
<name>A0A380KCZ0_9STRE</name>
<dbReference type="SUPFAM" id="SSF81336">
    <property type="entry name" value="F1F0 ATP synthase subunit A"/>
    <property type="match status" value="1"/>
</dbReference>
<keyword evidence="8 11" id="KW-0406">Ion transport</keyword>
<comment type="similarity">
    <text evidence="2 11 12">Belongs to the ATPase A chain family.</text>
</comment>
<comment type="function">
    <text evidence="11 12">Key component of the proton channel; it plays a direct role in the translocation of protons across the membrane.</text>
</comment>
<dbReference type="AlphaFoldDB" id="A0A380KCZ0"/>
<feature type="transmembrane region" description="Helical" evidence="11">
    <location>
        <begin position="75"/>
        <end position="93"/>
    </location>
</feature>
<dbReference type="InterPro" id="IPR035908">
    <property type="entry name" value="F0_ATP_A_sf"/>
</dbReference>
<evidence type="ECO:0000256" key="1">
    <source>
        <dbReference type="ARBA" id="ARBA00004141"/>
    </source>
</evidence>
<dbReference type="InterPro" id="IPR000568">
    <property type="entry name" value="ATP_synth_F0_asu"/>
</dbReference>
<accession>A0A380KCZ0</accession>
<dbReference type="Pfam" id="PF00119">
    <property type="entry name" value="ATP-synt_A"/>
    <property type="match status" value="1"/>
</dbReference>
<evidence type="ECO:0000256" key="11">
    <source>
        <dbReference type="HAMAP-Rule" id="MF_01393"/>
    </source>
</evidence>
<dbReference type="Proteomes" id="UP000254924">
    <property type="component" value="Unassembled WGS sequence"/>
</dbReference>
<evidence type="ECO:0000256" key="10">
    <source>
        <dbReference type="ARBA" id="ARBA00023310"/>
    </source>
</evidence>
<sequence>METTINPTVSFLGIEFDLTILAMSLLTVTIIFFLVFWASRRMTLKPKGKQNVLEFLYEMVNSTISQNLGTYTKNYSLLMFVIFTFVFVANNLGLLTKLEVNGYNLWMGETENFGVTFTLSLLITIICHVEGVRKKGVSGYLKGFLEPYPAMLPMNLLEEVTNLASLALRLFGNIYSGAVVTSLILQLAHLSIFTGPIAFVLNMVWVAFSVFIGFIQAYVFIILSSSYIGKKVNGEGE</sequence>
<evidence type="ECO:0000256" key="3">
    <source>
        <dbReference type="ARBA" id="ARBA00022448"/>
    </source>
</evidence>
<evidence type="ECO:0000256" key="9">
    <source>
        <dbReference type="ARBA" id="ARBA00023136"/>
    </source>
</evidence>
<dbReference type="EMBL" id="UHFN01000007">
    <property type="protein sequence ID" value="SUN62469.1"/>
    <property type="molecule type" value="Genomic_DNA"/>
</dbReference>
<evidence type="ECO:0000313" key="14">
    <source>
        <dbReference type="Proteomes" id="UP000254924"/>
    </source>
</evidence>
<keyword evidence="4 11" id="KW-0138">CF(0)</keyword>
<dbReference type="GeneID" id="78357164"/>
<evidence type="ECO:0000256" key="5">
    <source>
        <dbReference type="ARBA" id="ARBA00022692"/>
    </source>
</evidence>
<dbReference type="HAMAP" id="MF_01393">
    <property type="entry name" value="ATP_synth_a_bact"/>
    <property type="match status" value="1"/>
</dbReference>
<evidence type="ECO:0000256" key="7">
    <source>
        <dbReference type="ARBA" id="ARBA00022989"/>
    </source>
</evidence>
<keyword evidence="14" id="KW-1185">Reference proteome</keyword>
<dbReference type="GO" id="GO:0045259">
    <property type="term" value="C:proton-transporting ATP synthase complex"/>
    <property type="evidence" value="ECO:0007669"/>
    <property type="project" value="UniProtKB-KW"/>
</dbReference>
<dbReference type="InterPro" id="IPR023011">
    <property type="entry name" value="ATP_synth_F0_asu_AS"/>
</dbReference>
<keyword evidence="9 11" id="KW-0472">Membrane</keyword>
<feature type="transmembrane region" description="Helical" evidence="11">
    <location>
        <begin position="113"/>
        <end position="132"/>
    </location>
</feature>
<proteinExistence type="inferred from homology"/>
<protein>
    <recommendedName>
        <fullName evidence="11 12">ATP synthase subunit a</fullName>
    </recommendedName>
    <alternativeName>
        <fullName evidence="11">ATP synthase F0 sector subunit a</fullName>
    </alternativeName>
    <alternativeName>
        <fullName evidence="11">F-ATPase subunit 6</fullName>
    </alternativeName>
</protein>
<evidence type="ECO:0000256" key="8">
    <source>
        <dbReference type="ARBA" id="ARBA00023065"/>
    </source>
</evidence>
<dbReference type="PROSITE" id="PS00449">
    <property type="entry name" value="ATPASE_A"/>
    <property type="match status" value="1"/>
</dbReference>
<keyword evidence="7 11" id="KW-1133">Transmembrane helix</keyword>
<feature type="transmembrane region" description="Helical" evidence="11">
    <location>
        <begin position="174"/>
        <end position="193"/>
    </location>
</feature>
<dbReference type="GO" id="GO:0046933">
    <property type="term" value="F:proton-transporting ATP synthase activity, rotational mechanism"/>
    <property type="evidence" value="ECO:0007669"/>
    <property type="project" value="UniProtKB-UniRule"/>
</dbReference>
<keyword evidence="6 11" id="KW-0375">Hydrogen ion transport</keyword>
<dbReference type="PANTHER" id="PTHR42823:SF3">
    <property type="entry name" value="ATP SYNTHASE SUBUNIT A, CHLOROPLASTIC"/>
    <property type="match status" value="1"/>
</dbReference>
<dbReference type="PANTHER" id="PTHR42823">
    <property type="entry name" value="ATP SYNTHASE SUBUNIT A, CHLOROPLASTIC"/>
    <property type="match status" value="1"/>
</dbReference>
<dbReference type="GO" id="GO:0016787">
    <property type="term" value="F:hydrolase activity"/>
    <property type="evidence" value="ECO:0007669"/>
    <property type="project" value="UniProtKB-KW"/>
</dbReference>
<dbReference type="CDD" id="cd00310">
    <property type="entry name" value="ATP-synt_Fo_a_6"/>
    <property type="match status" value="1"/>
</dbReference>
<dbReference type="OrthoDB" id="9789241at2"/>
<dbReference type="NCBIfam" id="TIGR01131">
    <property type="entry name" value="ATP_synt_6_or_A"/>
    <property type="match status" value="1"/>
</dbReference>
<keyword evidence="3 11" id="KW-0813">Transport</keyword>
<comment type="subcellular location">
    <subcellularLocation>
        <location evidence="11 12">Cell membrane</location>
        <topology evidence="11 12">Multi-pass membrane protein</topology>
    </subcellularLocation>
    <subcellularLocation>
        <location evidence="1">Membrane</location>
        <topology evidence="1">Multi-pass membrane protein</topology>
    </subcellularLocation>
</comment>
<keyword evidence="5 11" id="KW-0812">Transmembrane</keyword>
<dbReference type="InterPro" id="IPR045082">
    <property type="entry name" value="ATP_syn_F0_a_bact/chloroplast"/>
</dbReference>
<dbReference type="NCBIfam" id="NF004479">
    <property type="entry name" value="PRK05815.1-4"/>
    <property type="match status" value="1"/>
</dbReference>
<organism evidence="13 14">
    <name type="scientific">Streptococcus hyointestinalis</name>
    <dbReference type="NCBI Taxonomy" id="1337"/>
    <lineage>
        <taxon>Bacteria</taxon>
        <taxon>Bacillati</taxon>
        <taxon>Bacillota</taxon>
        <taxon>Bacilli</taxon>
        <taxon>Lactobacillales</taxon>
        <taxon>Streptococcaceae</taxon>
        <taxon>Streptococcus</taxon>
    </lineage>
</organism>
<evidence type="ECO:0000313" key="13">
    <source>
        <dbReference type="EMBL" id="SUN62469.1"/>
    </source>
</evidence>
<dbReference type="GO" id="GO:0042777">
    <property type="term" value="P:proton motive force-driven plasma membrane ATP synthesis"/>
    <property type="evidence" value="ECO:0007669"/>
    <property type="project" value="TreeGrafter"/>
</dbReference>
<evidence type="ECO:0000256" key="6">
    <source>
        <dbReference type="ARBA" id="ARBA00022781"/>
    </source>
</evidence>
<dbReference type="PRINTS" id="PR00123">
    <property type="entry name" value="ATPASEA"/>
</dbReference>
<feature type="transmembrane region" description="Helical" evidence="11">
    <location>
        <begin position="20"/>
        <end position="39"/>
    </location>
</feature>
<gene>
    <name evidence="11 13" type="primary">atpB</name>
    <name evidence="13" type="ORF">NCTC12224_01900</name>
</gene>
<evidence type="ECO:0000256" key="2">
    <source>
        <dbReference type="ARBA" id="ARBA00006810"/>
    </source>
</evidence>
<reference evidence="13 14" key="1">
    <citation type="submission" date="2018-06" db="EMBL/GenBank/DDBJ databases">
        <authorList>
            <consortium name="Pathogen Informatics"/>
            <person name="Doyle S."/>
        </authorList>
    </citation>
    <scope>NUCLEOTIDE SEQUENCE [LARGE SCALE GENOMIC DNA]</scope>
    <source>
        <strain evidence="13 14">NCTC12224</strain>
    </source>
</reference>
<dbReference type="GO" id="GO:0005886">
    <property type="term" value="C:plasma membrane"/>
    <property type="evidence" value="ECO:0007669"/>
    <property type="project" value="UniProtKB-SubCell"/>
</dbReference>
<keyword evidence="10 11" id="KW-0066">ATP synthesis</keyword>
<evidence type="ECO:0000256" key="12">
    <source>
        <dbReference type="RuleBase" id="RU000483"/>
    </source>
</evidence>
<feature type="transmembrane region" description="Helical" evidence="11">
    <location>
        <begin position="199"/>
        <end position="223"/>
    </location>
</feature>
<evidence type="ECO:0000256" key="4">
    <source>
        <dbReference type="ARBA" id="ARBA00022547"/>
    </source>
</evidence>